<gene>
    <name evidence="1" type="ORF">QYM36_007654</name>
</gene>
<organism evidence="1 2">
    <name type="scientific">Artemia franciscana</name>
    <name type="common">Brine shrimp</name>
    <name type="synonym">Artemia sanfranciscana</name>
    <dbReference type="NCBI Taxonomy" id="6661"/>
    <lineage>
        <taxon>Eukaryota</taxon>
        <taxon>Metazoa</taxon>
        <taxon>Ecdysozoa</taxon>
        <taxon>Arthropoda</taxon>
        <taxon>Crustacea</taxon>
        <taxon>Branchiopoda</taxon>
        <taxon>Anostraca</taxon>
        <taxon>Artemiidae</taxon>
        <taxon>Artemia</taxon>
    </lineage>
</organism>
<name>A0AA88ISM7_ARTSF</name>
<keyword evidence="2" id="KW-1185">Reference proteome</keyword>
<accession>A0AA88ISM7</accession>
<dbReference type="Proteomes" id="UP001187531">
    <property type="component" value="Unassembled WGS sequence"/>
</dbReference>
<comment type="caution">
    <text evidence="1">The sequence shown here is derived from an EMBL/GenBank/DDBJ whole genome shotgun (WGS) entry which is preliminary data.</text>
</comment>
<dbReference type="AlphaFoldDB" id="A0AA88ISM7"/>
<reference evidence="1" key="1">
    <citation type="submission" date="2023-07" db="EMBL/GenBank/DDBJ databases">
        <title>Chromosome-level genome assembly of Artemia franciscana.</title>
        <authorList>
            <person name="Jo E."/>
        </authorList>
    </citation>
    <scope>NUCLEOTIDE SEQUENCE</scope>
    <source>
        <tissue evidence="1">Whole body</tissue>
    </source>
</reference>
<sequence length="143" mass="16330">MQRLPFELTPSKKSRLLVNYSNGVIYQDVTKDSLCRVKNVVTLEKRALRLGSDHSADLATELEDVDRADNIYAAATQLREEFMDVFFRLETDHGCSINMVASDVQYHNVCLQQFIKTASAQPVKQTYEKCFLELANKDANKSY</sequence>
<evidence type="ECO:0000313" key="2">
    <source>
        <dbReference type="Proteomes" id="UP001187531"/>
    </source>
</evidence>
<dbReference type="EMBL" id="JAVRJZ010000001">
    <property type="protein sequence ID" value="KAK2726877.1"/>
    <property type="molecule type" value="Genomic_DNA"/>
</dbReference>
<proteinExistence type="predicted"/>
<evidence type="ECO:0000313" key="1">
    <source>
        <dbReference type="EMBL" id="KAK2726877.1"/>
    </source>
</evidence>
<protein>
    <submittedName>
        <fullName evidence="1">Uncharacterized protein</fullName>
    </submittedName>
</protein>